<dbReference type="Pfam" id="PF14560">
    <property type="entry name" value="Ubiquitin_2"/>
    <property type="match status" value="1"/>
</dbReference>
<dbReference type="GO" id="GO:0031122">
    <property type="term" value="P:cytoplasmic microtubule organization"/>
    <property type="evidence" value="ECO:0007669"/>
    <property type="project" value="EnsemblFungi"/>
</dbReference>
<evidence type="ECO:0000313" key="7">
    <source>
        <dbReference type="EMBL" id="RAR11504.1"/>
    </source>
</evidence>
<organism evidence="7 8">
    <name type="scientific">Stemphylium lycopersici</name>
    <name type="common">Tomato gray leaf spot disease fungus</name>
    <name type="synonym">Thyrospora lycopersici</name>
    <dbReference type="NCBI Taxonomy" id="183478"/>
    <lineage>
        <taxon>Eukaryota</taxon>
        <taxon>Fungi</taxon>
        <taxon>Dikarya</taxon>
        <taxon>Ascomycota</taxon>
        <taxon>Pezizomycotina</taxon>
        <taxon>Dothideomycetes</taxon>
        <taxon>Pleosporomycetidae</taxon>
        <taxon>Pleosporales</taxon>
        <taxon>Pleosporineae</taxon>
        <taxon>Pleosporaceae</taxon>
        <taxon>Stemphylium</taxon>
    </lineage>
</organism>
<dbReference type="Proteomes" id="UP000249619">
    <property type="component" value="Unassembled WGS sequence"/>
</dbReference>
<feature type="compositionally biased region" description="Low complexity" evidence="5">
    <location>
        <begin position="13"/>
        <end position="25"/>
    </location>
</feature>
<dbReference type="EMBL" id="QGDH01000056">
    <property type="protein sequence ID" value="RAR11504.1"/>
    <property type="molecule type" value="Genomic_DNA"/>
</dbReference>
<dbReference type="InterPro" id="IPR000626">
    <property type="entry name" value="Ubiquitin-like_dom"/>
</dbReference>
<dbReference type="SUPFAM" id="SSF54236">
    <property type="entry name" value="Ubiquitin-like"/>
    <property type="match status" value="1"/>
</dbReference>
<dbReference type="STRING" id="183478.A0A364N494"/>
<dbReference type="GO" id="GO:0005938">
    <property type="term" value="C:cell cortex"/>
    <property type="evidence" value="ECO:0007669"/>
    <property type="project" value="TreeGrafter"/>
</dbReference>
<dbReference type="OrthoDB" id="5295208at2759"/>
<feature type="domain" description="CAP-Gly" evidence="6">
    <location>
        <begin position="249"/>
        <end position="284"/>
    </location>
</feature>
<dbReference type="GO" id="GO:0007023">
    <property type="term" value="P:post-chaperonin tubulin folding pathway"/>
    <property type="evidence" value="ECO:0007669"/>
    <property type="project" value="InterPro"/>
</dbReference>
<dbReference type="GO" id="GO:0005634">
    <property type="term" value="C:nucleus"/>
    <property type="evidence" value="ECO:0007669"/>
    <property type="project" value="TreeGrafter"/>
</dbReference>
<feature type="region of interest" description="Disordered" evidence="5">
    <location>
        <begin position="144"/>
        <end position="165"/>
    </location>
</feature>
<keyword evidence="8" id="KW-1185">Reference proteome</keyword>
<evidence type="ECO:0000256" key="2">
    <source>
        <dbReference type="ARBA" id="ARBA00022490"/>
    </source>
</evidence>
<dbReference type="PROSITE" id="PS00845">
    <property type="entry name" value="CAP_GLY_1"/>
    <property type="match status" value="1"/>
</dbReference>
<comment type="subcellular location">
    <subcellularLocation>
        <location evidence="1">Cytoplasm</location>
    </subcellularLocation>
</comment>
<evidence type="ECO:0000313" key="8">
    <source>
        <dbReference type="Proteomes" id="UP000249619"/>
    </source>
</evidence>
<accession>A0A364N494</accession>
<dbReference type="InterPro" id="IPR036859">
    <property type="entry name" value="CAP-Gly_dom_sf"/>
</dbReference>
<keyword evidence="3" id="KW-0143">Chaperone</keyword>
<dbReference type="AlphaFoldDB" id="A0A364N494"/>
<dbReference type="PANTHER" id="PTHR18916">
    <property type="entry name" value="DYNACTIN 1-RELATED MICROTUBULE-BINDING"/>
    <property type="match status" value="1"/>
</dbReference>
<proteinExistence type="inferred from homology"/>
<dbReference type="GO" id="GO:0035371">
    <property type="term" value="C:microtubule plus-end"/>
    <property type="evidence" value="ECO:0007669"/>
    <property type="project" value="TreeGrafter"/>
</dbReference>
<comment type="similarity">
    <text evidence="4">Belongs to the TBCB family.</text>
</comment>
<comment type="caution">
    <text evidence="7">The sequence shown here is derived from an EMBL/GenBank/DDBJ whole genome shotgun (WGS) entry which is preliminary data.</text>
</comment>
<dbReference type="GO" id="GO:0043014">
    <property type="term" value="F:alpha-tubulin binding"/>
    <property type="evidence" value="ECO:0007669"/>
    <property type="project" value="InterPro"/>
</dbReference>
<dbReference type="InterPro" id="IPR029071">
    <property type="entry name" value="Ubiquitin-like_domsf"/>
</dbReference>
<reference evidence="8" key="1">
    <citation type="submission" date="2018-05" db="EMBL/GenBank/DDBJ databases">
        <title>Draft genome sequence of Stemphylium lycopersici strain CIDEFI 213.</title>
        <authorList>
            <person name="Medina R."/>
            <person name="Franco M.E.E."/>
            <person name="Lucentini C.G."/>
            <person name="Saparrat M.C.N."/>
            <person name="Balatti P.A."/>
        </authorList>
    </citation>
    <scope>NUCLEOTIDE SEQUENCE [LARGE SCALE GENOMIC DNA]</scope>
    <source>
        <strain evidence="8">CIDEFI 213</strain>
    </source>
</reference>
<dbReference type="GO" id="GO:0051010">
    <property type="term" value="F:microtubule plus-end binding"/>
    <property type="evidence" value="ECO:0007669"/>
    <property type="project" value="TreeGrafter"/>
</dbReference>
<evidence type="ECO:0000256" key="4">
    <source>
        <dbReference type="ARBA" id="ARBA00025779"/>
    </source>
</evidence>
<dbReference type="Gene3D" id="2.30.30.190">
    <property type="entry name" value="CAP Gly-rich-like domain"/>
    <property type="match status" value="1"/>
</dbReference>
<keyword evidence="2" id="KW-0963">Cytoplasm</keyword>
<dbReference type="Gene3D" id="3.10.20.90">
    <property type="entry name" value="Phosphatidylinositol 3-kinase Catalytic Subunit, Chain A, domain 1"/>
    <property type="match status" value="1"/>
</dbReference>
<gene>
    <name evidence="7" type="ORF">DDE83_004542</name>
</gene>
<dbReference type="GO" id="GO:0007021">
    <property type="term" value="P:tubulin complex assembly"/>
    <property type="evidence" value="ECO:0007669"/>
    <property type="project" value="InterPro"/>
</dbReference>
<name>A0A364N494_STELY</name>
<dbReference type="CDD" id="cd01789">
    <property type="entry name" value="Ubl_TBCB"/>
    <property type="match status" value="1"/>
</dbReference>
<evidence type="ECO:0000259" key="6">
    <source>
        <dbReference type="PROSITE" id="PS50245"/>
    </source>
</evidence>
<feature type="region of interest" description="Disordered" evidence="5">
    <location>
        <begin position="1"/>
        <end position="25"/>
    </location>
</feature>
<evidence type="ECO:0000256" key="3">
    <source>
        <dbReference type="ARBA" id="ARBA00023186"/>
    </source>
</evidence>
<sequence length="307" mass="34073">MSLQSAADVPLLISSPNSSSERRISPSWSIAQLKARLEPITGVPANYQQLSLRVASQDAVALVATDEEQTRLAAFPLQPYAEITVVDTRPPAARTDFTDLSAVEKYEMPVAEYEHRTDSVLAWKKAQKLGRFDPDAPSIEQQKIRASEREVEERGKQASEGFSPKLKRDRQLATSLILRLYSSTLEITSFTASTEPLCHDFLANGWRGPHQLLRHRLSVSSRVRLLPESDARRGTISYIGLVPEIPGTGVWVGVTLDEPTGKNDGSVKGKRYFECDKNCGAFVRPERCEAGDFPPLDDMGDDDLEEM</sequence>
<feature type="compositionally biased region" description="Basic and acidic residues" evidence="5">
    <location>
        <begin position="144"/>
        <end position="157"/>
    </location>
</feature>
<dbReference type="PANTHER" id="PTHR18916:SF85">
    <property type="entry name" value="TUBULIN-FOLDING COFACTOR B"/>
    <property type="match status" value="1"/>
</dbReference>
<dbReference type="PROSITE" id="PS50245">
    <property type="entry name" value="CAP_GLY_2"/>
    <property type="match status" value="1"/>
</dbReference>
<dbReference type="InterPro" id="IPR000938">
    <property type="entry name" value="CAP-Gly_domain"/>
</dbReference>
<dbReference type="SMART" id="SM01052">
    <property type="entry name" value="CAP_GLY"/>
    <property type="match status" value="1"/>
</dbReference>
<dbReference type="Pfam" id="PF01302">
    <property type="entry name" value="CAP_GLY"/>
    <property type="match status" value="1"/>
</dbReference>
<protein>
    <submittedName>
        <fullName evidence="7">Tubulin-folding cofactor b</fullName>
    </submittedName>
</protein>
<dbReference type="SUPFAM" id="SSF74924">
    <property type="entry name" value="Cap-Gly domain"/>
    <property type="match status" value="1"/>
</dbReference>
<dbReference type="InterPro" id="IPR045172">
    <property type="entry name" value="TBCB_Ubl"/>
</dbReference>
<evidence type="ECO:0000256" key="1">
    <source>
        <dbReference type="ARBA" id="ARBA00004496"/>
    </source>
</evidence>
<evidence type="ECO:0000256" key="5">
    <source>
        <dbReference type="SAM" id="MobiDB-lite"/>
    </source>
</evidence>